<dbReference type="EMBL" id="CP030032">
    <property type="protein sequence ID" value="AWV90270.1"/>
    <property type="molecule type" value="Genomic_DNA"/>
</dbReference>
<dbReference type="AlphaFoldDB" id="A0A2Z4FN44"/>
<gene>
    <name evidence="10" type="ORF">DN745_13390</name>
</gene>
<keyword evidence="6" id="KW-0472">Membrane</keyword>
<dbReference type="PANTHER" id="PTHR30026">
    <property type="entry name" value="OUTER MEMBRANE PROTEIN TOLC"/>
    <property type="match status" value="1"/>
</dbReference>
<organism evidence="10 11">
    <name type="scientific">Bradymonas sediminis</name>
    <dbReference type="NCBI Taxonomy" id="1548548"/>
    <lineage>
        <taxon>Bacteria</taxon>
        <taxon>Deltaproteobacteria</taxon>
        <taxon>Bradymonadales</taxon>
        <taxon>Bradymonadaceae</taxon>
        <taxon>Bradymonas</taxon>
    </lineage>
</organism>
<keyword evidence="5" id="KW-0812">Transmembrane</keyword>
<dbReference type="KEGG" id="bsed:DN745_13390"/>
<dbReference type="SUPFAM" id="SSF56954">
    <property type="entry name" value="Outer membrane efflux proteins (OEP)"/>
    <property type="match status" value="1"/>
</dbReference>
<feature type="compositionally biased region" description="Low complexity" evidence="9">
    <location>
        <begin position="138"/>
        <end position="150"/>
    </location>
</feature>
<keyword evidence="4" id="KW-1134">Transmembrane beta strand</keyword>
<feature type="region of interest" description="Disordered" evidence="9">
    <location>
        <begin position="138"/>
        <end position="172"/>
    </location>
</feature>
<proteinExistence type="inferred from homology"/>
<dbReference type="GO" id="GO:0015562">
    <property type="term" value="F:efflux transmembrane transporter activity"/>
    <property type="evidence" value="ECO:0007669"/>
    <property type="project" value="InterPro"/>
</dbReference>
<feature type="compositionally biased region" description="Basic and acidic residues" evidence="9">
    <location>
        <begin position="45"/>
        <end position="54"/>
    </location>
</feature>
<dbReference type="PANTHER" id="PTHR30026:SF20">
    <property type="entry name" value="OUTER MEMBRANE PROTEIN TOLC"/>
    <property type="match status" value="1"/>
</dbReference>
<comment type="similarity">
    <text evidence="2">Belongs to the outer membrane factor (OMF) (TC 1.B.17) family.</text>
</comment>
<evidence type="ECO:0000256" key="5">
    <source>
        <dbReference type="ARBA" id="ARBA00022692"/>
    </source>
</evidence>
<feature type="region of interest" description="Disordered" evidence="9">
    <location>
        <begin position="1"/>
        <end position="114"/>
    </location>
</feature>
<evidence type="ECO:0000256" key="7">
    <source>
        <dbReference type="ARBA" id="ARBA00023237"/>
    </source>
</evidence>
<feature type="compositionally biased region" description="Basic and acidic residues" evidence="9">
    <location>
        <begin position="20"/>
        <end position="36"/>
    </location>
</feature>
<evidence type="ECO:0000256" key="8">
    <source>
        <dbReference type="SAM" id="Coils"/>
    </source>
</evidence>
<feature type="compositionally biased region" description="Low complexity" evidence="9">
    <location>
        <begin position="61"/>
        <end position="70"/>
    </location>
</feature>
<evidence type="ECO:0000256" key="4">
    <source>
        <dbReference type="ARBA" id="ARBA00022452"/>
    </source>
</evidence>
<evidence type="ECO:0000256" key="6">
    <source>
        <dbReference type="ARBA" id="ARBA00023136"/>
    </source>
</evidence>
<name>A0A2Z4FN44_9DELT</name>
<evidence type="ECO:0000313" key="11">
    <source>
        <dbReference type="Proteomes" id="UP000249799"/>
    </source>
</evidence>
<dbReference type="OrthoDB" id="9814032at2"/>
<feature type="compositionally biased region" description="Basic and acidic residues" evidence="9">
    <location>
        <begin position="1"/>
        <end position="12"/>
    </location>
</feature>
<keyword evidence="7" id="KW-0998">Cell outer membrane</keyword>
<dbReference type="GO" id="GO:0009279">
    <property type="term" value="C:cell outer membrane"/>
    <property type="evidence" value="ECO:0007669"/>
    <property type="project" value="UniProtKB-SubCell"/>
</dbReference>
<keyword evidence="3" id="KW-0813">Transport</keyword>
<sequence length="614" mass="65182">MDILRHGEDGRGHTRVLPGRHGEHADGRGGLRDGERVYGPLSDHAQLDDRADAARHRRGRAQAQPGGALLDGTGRASALGGDALGNSRPVSAQAQNRPVAGDLPNRRRMRRSAQQHLGAVAAALTLLAAPALASAQDEAAQDAPAQAGETKVVESPSQAGGRESAPLESVPRISLQEALDVATGKHPNLEQARAAMKVAEANRKKARAGFGPTLSAEASAQLWNEELAFDIGMGGGDAPQLPPPSTPYEQIIAGMFAAPAEPTVIRSQFTWSASITLAQPLTPLWMVYHGHKAMVIGEEVAEKQLTQAERDLANQAAVSYFRLLQVQASLDTANQSVERLNAQVSQLEALVAAGAAKKADKLRIEVAVAAAKQEVANLKAAMRISRSALAVALGADPSEPIDASPLGQVDLPDVSGSPDAAVEAALDARPELQQLKLQMQQADQAIKVKQGNYIPQVVAMAQYSHSEGQGLAGSDSAFVGLAASWDIWKWGADYYDVDAARAQRLQLDSAYTQARRQIGLQVRSAWYDVQSAAEGYSVATKAVAQAEEAYRIETVRYEAGESTPTDLLAAQSALTEAQNNQNNALYQTLIKNTEFIYATGRPLTVESLLEGVNQ</sequence>
<dbReference type="Gene3D" id="1.20.1600.10">
    <property type="entry name" value="Outer membrane efflux proteins (OEP)"/>
    <property type="match status" value="1"/>
</dbReference>
<evidence type="ECO:0000256" key="9">
    <source>
        <dbReference type="SAM" id="MobiDB-lite"/>
    </source>
</evidence>
<dbReference type="Pfam" id="PF02321">
    <property type="entry name" value="OEP"/>
    <property type="match status" value="2"/>
</dbReference>
<dbReference type="Proteomes" id="UP000249799">
    <property type="component" value="Chromosome"/>
</dbReference>
<keyword evidence="8" id="KW-0175">Coiled coil</keyword>
<accession>A0A2Z4FN44</accession>
<feature type="coiled-coil region" evidence="8">
    <location>
        <begin position="298"/>
        <end position="381"/>
    </location>
</feature>
<protein>
    <recommendedName>
        <fullName evidence="12">TolC family protein</fullName>
    </recommendedName>
</protein>
<evidence type="ECO:0008006" key="12">
    <source>
        <dbReference type="Google" id="ProtNLM"/>
    </source>
</evidence>
<dbReference type="GO" id="GO:1990281">
    <property type="term" value="C:efflux pump complex"/>
    <property type="evidence" value="ECO:0007669"/>
    <property type="project" value="TreeGrafter"/>
</dbReference>
<dbReference type="InterPro" id="IPR051906">
    <property type="entry name" value="TolC-like"/>
</dbReference>
<dbReference type="InterPro" id="IPR003423">
    <property type="entry name" value="OMP_efflux"/>
</dbReference>
<evidence type="ECO:0000256" key="1">
    <source>
        <dbReference type="ARBA" id="ARBA00004442"/>
    </source>
</evidence>
<evidence type="ECO:0000256" key="2">
    <source>
        <dbReference type="ARBA" id="ARBA00007613"/>
    </source>
</evidence>
<evidence type="ECO:0000313" key="10">
    <source>
        <dbReference type="EMBL" id="AWV90270.1"/>
    </source>
</evidence>
<evidence type="ECO:0000256" key="3">
    <source>
        <dbReference type="ARBA" id="ARBA00022448"/>
    </source>
</evidence>
<dbReference type="GO" id="GO:0015288">
    <property type="term" value="F:porin activity"/>
    <property type="evidence" value="ECO:0007669"/>
    <property type="project" value="TreeGrafter"/>
</dbReference>
<reference evidence="10 11" key="1">
    <citation type="submission" date="2018-06" db="EMBL/GenBank/DDBJ databases">
        <title>Lujinxingia sediminis gen. nov. sp. nov., a new facultative anaerobic member of the class Deltaproteobacteria, and proposal of Lujinxingaceae fam. nov.</title>
        <authorList>
            <person name="Guo L.-Y."/>
            <person name="Li C.-M."/>
            <person name="Wang S."/>
            <person name="Du Z.-J."/>
        </authorList>
    </citation>
    <scope>NUCLEOTIDE SEQUENCE [LARGE SCALE GENOMIC DNA]</scope>
    <source>
        <strain evidence="10 11">FA350</strain>
    </source>
</reference>
<keyword evidence="11" id="KW-1185">Reference proteome</keyword>
<comment type="subcellular location">
    <subcellularLocation>
        <location evidence="1">Cell outer membrane</location>
    </subcellularLocation>
</comment>